<protein>
    <recommendedName>
        <fullName evidence="2">Transposase MuDR plant domain-containing protein</fullName>
    </recommendedName>
</protein>
<reference evidence="3 4" key="1">
    <citation type="journal article" date="2014" name="Am. J. Bot.">
        <title>Genome assembly and annotation for red clover (Trifolium pratense; Fabaceae).</title>
        <authorList>
            <person name="Istvanek J."/>
            <person name="Jaros M."/>
            <person name="Krenek A."/>
            <person name="Repkova J."/>
        </authorList>
    </citation>
    <scope>NUCLEOTIDE SEQUENCE [LARGE SCALE GENOMIC DNA]</scope>
    <source>
        <strain evidence="4">cv. Tatra</strain>
        <tissue evidence="3">Young leaves</tissue>
    </source>
</reference>
<dbReference type="Proteomes" id="UP000236291">
    <property type="component" value="Unassembled WGS sequence"/>
</dbReference>
<reference evidence="3 4" key="2">
    <citation type="journal article" date="2017" name="Front. Plant Sci.">
        <title>Gene Classification and Mining of Molecular Markers Useful in Red Clover (Trifolium pratense) Breeding.</title>
        <authorList>
            <person name="Istvanek J."/>
            <person name="Dluhosova J."/>
            <person name="Dluhos P."/>
            <person name="Patkova L."/>
            <person name="Nedelnik J."/>
            <person name="Repkova J."/>
        </authorList>
    </citation>
    <scope>NUCLEOTIDE SEQUENCE [LARGE SCALE GENOMIC DNA]</scope>
    <source>
        <strain evidence="4">cv. Tatra</strain>
        <tissue evidence="3">Young leaves</tissue>
    </source>
</reference>
<feature type="region of interest" description="Disordered" evidence="1">
    <location>
        <begin position="130"/>
        <end position="149"/>
    </location>
</feature>
<dbReference type="STRING" id="57577.A0A2K3M6A3"/>
<evidence type="ECO:0000313" key="4">
    <source>
        <dbReference type="Proteomes" id="UP000236291"/>
    </source>
</evidence>
<evidence type="ECO:0000259" key="2">
    <source>
        <dbReference type="Pfam" id="PF03108"/>
    </source>
</evidence>
<feature type="compositionally biased region" description="Acidic residues" evidence="1">
    <location>
        <begin position="130"/>
        <end position="139"/>
    </location>
</feature>
<feature type="non-terminal residue" evidence="3">
    <location>
        <position position="361"/>
    </location>
</feature>
<dbReference type="PANTHER" id="PTHR31973">
    <property type="entry name" value="POLYPROTEIN, PUTATIVE-RELATED"/>
    <property type="match status" value="1"/>
</dbReference>
<dbReference type="AlphaFoldDB" id="A0A2K3M6A3"/>
<proteinExistence type="predicted"/>
<name>A0A2K3M6A3_TRIPR</name>
<evidence type="ECO:0000256" key="1">
    <source>
        <dbReference type="SAM" id="MobiDB-lite"/>
    </source>
</evidence>
<dbReference type="PANTHER" id="PTHR31973:SF187">
    <property type="entry name" value="MUTATOR TRANSPOSASE MUDRA PROTEIN"/>
    <property type="match status" value="1"/>
</dbReference>
<sequence>MGYNQYDKPNPGCVHLMVHFDGEASKPILNVDPDRYSYFDLVDDVNELATDVGCKDSSLSVSLCFFHPGSQGKIPIKTDSDVLDIFKLNNMRSCIHVYAALLNHHHEETEVPRQIVDTIISDSDIEWDGDELEQNESEETNSSSSDINEEWKNEINIDELSDYEEKHDVIVTDQNSDEDKVPIYVDRGMKGRIFEPLCDGKVELEAGLLFVDVNEFRTSLRDFVIQEGFEIKRIKNEKARVTAICVADGCSWRIHASPTPDGKTYKIKTYNPTHSCIRTSKNSNATSTWIAKKLESKIKADPDISYAIMKQELLDSYGIEPSNVAQLYRARKRVRQDTKGVHAPSYNDLPVWANLALEINP</sequence>
<evidence type="ECO:0000313" key="3">
    <source>
        <dbReference type="EMBL" id="PNX86322.1"/>
    </source>
</evidence>
<comment type="caution">
    <text evidence="3">The sequence shown here is derived from an EMBL/GenBank/DDBJ whole genome shotgun (WGS) entry which is preliminary data.</text>
</comment>
<feature type="domain" description="Transposase MuDR plant" evidence="2">
    <location>
        <begin position="203"/>
        <end position="267"/>
    </location>
</feature>
<dbReference type="InterPro" id="IPR004332">
    <property type="entry name" value="Transposase_MuDR"/>
</dbReference>
<gene>
    <name evidence="3" type="ORF">L195_g042400</name>
</gene>
<organism evidence="3 4">
    <name type="scientific">Trifolium pratense</name>
    <name type="common">Red clover</name>
    <dbReference type="NCBI Taxonomy" id="57577"/>
    <lineage>
        <taxon>Eukaryota</taxon>
        <taxon>Viridiplantae</taxon>
        <taxon>Streptophyta</taxon>
        <taxon>Embryophyta</taxon>
        <taxon>Tracheophyta</taxon>
        <taxon>Spermatophyta</taxon>
        <taxon>Magnoliopsida</taxon>
        <taxon>eudicotyledons</taxon>
        <taxon>Gunneridae</taxon>
        <taxon>Pentapetalae</taxon>
        <taxon>rosids</taxon>
        <taxon>fabids</taxon>
        <taxon>Fabales</taxon>
        <taxon>Fabaceae</taxon>
        <taxon>Papilionoideae</taxon>
        <taxon>50 kb inversion clade</taxon>
        <taxon>NPAAA clade</taxon>
        <taxon>Hologalegina</taxon>
        <taxon>IRL clade</taxon>
        <taxon>Trifolieae</taxon>
        <taxon>Trifolium</taxon>
    </lineage>
</organism>
<dbReference type="Pfam" id="PF03108">
    <property type="entry name" value="DBD_Tnp_Mut"/>
    <property type="match status" value="1"/>
</dbReference>
<dbReference type="EMBL" id="ASHM01050900">
    <property type="protein sequence ID" value="PNX86322.1"/>
    <property type="molecule type" value="Genomic_DNA"/>
</dbReference>
<accession>A0A2K3M6A3</accession>